<sequence>MISIAAIAAAAARGERFDPVAYAKAASAAAAADPPAPQLSADPFQVAAQTPLNAYEPAPQKAAQFQVPVAPTLPPTTTTTTTTTTDDDPGAGGGPGGGQSVPGGRLRSWRPAPTTTPATRSTTTS</sequence>
<feature type="region of interest" description="Disordered" evidence="1">
    <location>
        <begin position="26"/>
        <end position="45"/>
    </location>
</feature>
<gene>
    <name evidence="2" type="ORF">FJT64_001454</name>
</gene>
<dbReference type="EMBL" id="VIIS01002186">
    <property type="protein sequence ID" value="KAF0287520.1"/>
    <property type="molecule type" value="Genomic_DNA"/>
</dbReference>
<protein>
    <submittedName>
        <fullName evidence="2">Uncharacterized protein</fullName>
    </submittedName>
</protein>
<dbReference type="Proteomes" id="UP000440578">
    <property type="component" value="Unassembled WGS sequence"/>
</dbReference>
<feature type="compositionally biased region" description="Gly residues" evidence="1">
    <location>
        <begin position="90"/>
        <end position="101"/>
    </location>
</feature>
<keyword evidence="3" id="KW-1185">Reference proteome</keyword>
<name>A0A6A4V8K9_AMPAM</name>
<feature type="compositionally biased region" description="Low complexity" evidence="1">
    <location>
        <begin position="110"/>
        <end position="125"/>
    </location>
</feature>
<comment type="caution">
    <text evidence="2">The sequence shown here is derived from an EMBL/GenBank/DDBJ whole genome shotgun (WGS) entry which is preliminary data.</text>
</comment>
<evidence type="ECO:0000313" key="2">
    <source>
        <dbReference type="EMBL" id="KAF0287520.1"/>
    </source>
</evidence>
<evidence type="ECO:0000313" key="3">
    <source>
        <dbReference type="Proteomes" id="UP000440578"/>
    </source>
</evidence>
<feature type="compositionally biased region" description="Low complexity" evidence="1">
    <location>
        <begin position="75"/>
        <end position="84"/>
    </location>
</feature>
<organism evidence="2 3">
    <name type="scientific">Amphibalanus amphitrite</name>
    <name type="common">Striped barnacle</name>
    <name type="synonym">Balanus amphitrite</name>
    <dbReference type="NCBI Taxonomy" id="1232801"/>
    <lineage>
        <taxon>Eukaryota</taxon>
        <taxon>Metazoa</taxon>
        <taxon>Ecdysozoa</taxon>
        <taxon>Arthropoda</taxon>
        <taxon>Crustacea</taxon>
        <taxon>Multicrustacea</taxon>
        <taxon>Cirripedia</taxon>
        <taxon>Thoracica</taxon>
        <taxon>Thoracicalcarea</taxon>
        <taxon>Balanomorpha</taxon>
        <taxon>Balanoidea</taxon>
        <taxon>Balanidae</taxon>
        <taxon>Amphibalaninae</taxon>
        <taxon>Amphibalanus</taxon>
    </lineage>
</organism>
<evidence type="ECO:0000256" key="1">
    <source>
        <dbReference type="SAM" id="MobiDB-lite"/>
    </source>
</evidence>
<feature type="compositionally biased region" description="Low complexity" evidence="1">
    <location>
        <begin position="26"/>
        <end position="43"/>
    </location>
</feature>
<feature type="region of interest" description="Disordered" evidence="1">
    <location>
        <begin position="50"/>
        <end position="125"/>
    </location>
</feature>
<accession>A0A6A4V8K9</accession>
<reference evidence="2 3" key="1">
    <citation type="submission" date="2019-07" db="EMBL/GenBank/DDBJ databases">
        <title>Draft genome assembly of a fouling barnacle, Amphibalanus amphitrite (Darwin, 1854): The first reference genome for Thecostraca.</title>
        <authorList>
            <person name="Kim W."/>
        </authorList>
    </citation>
    <scope>NUCLEOTIDE SEQUENCE [LARGE SCALE GENOMIC DNA]</scope>
    <source>
        <strain evidence="2">SNU_AA5</strain>
        <tissue evidence="2">Soma without cirri and trophi</tissue>
    </source>
</reference>
<proteinExistence type="predicted"/>
<dbReference type="AlphaFoldDB" id="A0A6A4V8K9"/>